<evidence type="ECO:0000256" key="2">
    <source>
        <dbReference type="ARBA" id="ARBA00022714"/>
    </source>
</evidence>
<dbReference type="GO" id="GO:0016491">
    <property type="term" value="F:oxidoreductase activity"/>
    <property type="evidence" value="ECO:0007669"/>
    <property type="project" value="InterPro"/>
</dbReference>
<gene>
    <name evidence="8" type="ORF">DCMF_01605</name>
</gene>
<dbReference type="Proteomes" id="UP000323521">
    <property type="component" value="Chromosome"/>
</dbReference>
<dbReference type="PIRSF" id="PIRSF000216">
    <property type="entry name" value="NADH_DH_24kDa"/>
    <property type="match status" value="1"/>
</dbReference>
<evidence type="ECO:0000256" key="4">
    <source>
        <dbReference type="ARBA" id="ARBA00023004"/>
    </source>
</evidence>
<proteinExistence type="inferred from homology"/>
<reference evidence="8 9" key="1">
    <citation type="submission" date="2016-10" db="EMBL/GenBank/DDBJ databases">
        <title>Complete Genome Sequence of Peptococcaceae strain DCMF.</title>
        <authorList>
            <person name="Edwards R.J."/>
            <person name="Holland S.I."/>
            <person name="Deshpande N.P."/>
            <person name="Wong Y.K."/>
            <person name="Ertan H."/>
            <person name="Manefield M."/>
            <person name="Russell T.L."/>
            <person name="Lee M.J."/>
        </authorList>
    </citation>
    <scope>NUCLEOTIDE SEQUENCE [LARGE SCALE GENOMIC DNA]</scope>
    <source>
        <strain evidence="8 9">DCMF</strain>
    </source>
</reference>
<evidence type="ECO:0000256" key="1">
    <source>
        <dbReference type="ARBA" id="ARBA00010643"/>
    </source>
</evidence>
<dbReference type="InterPro" id="IPR002023">
    <property type="entry name" value="NuoE-like"/>
</dbReference>
<dbReference type="InterPro" id="IPR036249">
    <property type="entry name" value="Thioredoxin-like_sf"/>
</dbReference>
<protein>
    <submittedName>
        <fullName evidence="8">NADH-quinone oxidoreductase subunit E</fullName>
    </submittedName>
</protein>
<dbReference type="InterPro" id="IPR028431">
    <property type="entry name" value="NADP_DH_HndA-like"/>
</dbReference>
<keyword evidence="4 7" id="KW-0408">Iron</keyword>
<keyword evidence="3 7" id="KW-0479">Metal-binding</keyword>
<name>A0A3G1KMH8_FORW1</name>
<dbReference type="OrthoDB" id="9807941at2"/>
<dbReference type="Gene3D" id="1.10.10.1590">
    <property type="entry name" value="NADH-quinone oxidoreductase subunit E"/>
    <property type="match status" value="1"/>
</dbReference>
<evidence type="ECO:0000256" key="5">
    <source>
        <dbReference type="ARBA" id="ARBA00023014"/>
    </source>
</evidence>
<dbReference type="EMBL" id="CP017634">
    <property type="protein sequence ID" value="ATW23663.1"/>
    <property type="molecule type" value="Genomic_DNA"/>
</dbReference>
<evidence type="ECO:0000256" key="7">
    <source>
        <dbReference type="PIRSR" id="PIRSR000216-1"/>
    </source>
</evidence>
<organism evidence="8 9">
    <name type="scientific">Formimonas warabiya</name>
    <dbReference type="NCBI Taxonomy" id="1761012"/>
    <lineage>
        <taxon>Bacteria</taxon>
        <taxon>Bacillati</taxon>
        <taxon>Bacillota</taxon>
        <taxon>Clostridia</taxon>
        <taxon>Eubacteriales</taxon>
        <taxon>Peptococcaceae</taxon>
        <taxon>Candidatus Formimonas</taxon>
    </lineage>
</organism>
<feature type="binding site" evidence="7">
    <location>
        <position position="119"/>
    </location>
    <ligand>
        <name>[2Fe-2S] cluster</name>
        <dbReference type="ChEBI" id="CHEBI:190135"/>
    </ligand>
</feature>
<dbReference type="InterPro" id="IPR041921">
    <property type="entry name" value="NuoE_N"/>
</dbReference>
<dbReference type="Pfam" id="PF01257">
    <property type="entry name" value="2Fe-2S_thioredx"/>
    <property type="match status" value="1"/>
</dbReference>
<keyword evidence="9" id="KW-1185">Reference proteome</keyword>
<dbReference type="GO" id="GO:0051537">
    <property type="term" value="F:2 iron, 2 sulfur cluster binding"/>
    <property type="evidence" value="ECO:0007669"/>
    <property type="project" value="UniProtKB-KW"/>
</dbReference>
<dbReference type="CDD" id="cd03064">
    <property type="entry name" value="TRX_Fd_NuoE"/>
    <property type="match status" value="1"/>
</dbReference>
<feature type="binding site" evidence="7">
    <location>
        <position position="79"/>
    </location>
    <ligand>
        <name>[2Fe-2S] cluster</name>
        <dbReference type="ChEBI" id="CHEBI:190135"/>
    </ligand>
</feature>
<dbReference type="InterPro" id="IPR042128">
    <property type="entry name" value="NuoE_dom"/>
</dbReference>
<dbReference type="GO" id="GO:0046872">
    <property type="term" value="F:metal ion binding"/>
    <property type="evidence" value="ECO:0007669"/>
    <property type="project" value="UniProtKB-KW"/>
</dbReference>
<comment type="similarity">
    <text evidence="1">Belongs to the complex I 24 kDa subunit family.</text>
</comment>
<keyword evidence="2 7" id="KW-0001">2Fe-2S</keyword>
<dbReference type="NCBIfam" id="NF005722">
    <property type="entry name" value="PRK07539.1-2"/>
    <property type="match status" value="1"/>
</dbReference>
<sequence>MVDYKEMMTKYAPLKGGMIEAFHAVQNEINYLPEEAIIAAAEAFGVPVKEAYGVATFYSFFSTKTRGKYIIRICESAPCHIAGAEEVIQALEKELGISMGETTPDGKFTLEFTECIGQCQKTPVISINSKPYEGMTPEKISQVLAEYK</sequence>
<dbReference type="PANTHER" id="PTHR43342">
    <property type="entry name" value="NADH-QUINONE OXIDOREDUCTASE, E SUBUNIT"/>
    <property type="match status" value="1"/>
</dbReference>
<dbReference type="PANTHER" id="PTHR43342:SF1">
    <property type="entry name" value="BIFURCATING [FEFE] HYDROGENASE GAMMA SUBUNIT"/>
    <property type="match status" value="1"/>
</dbReference>
<feature type="binding site" evidence="7">
    <location>
        <position position="74"/>
    </location>
    <ligand>
        <name>[2Fe-2S] cluster</name>
        <dbReference type="ChEBI" id="CHEBI:190135"/>
    </ligand>
</feature>
<comment type="cofactor">
    <cofactor evidence="6">
        <name>[2Fe-2S] cluster</name>
        <dbReference type="ChEBI" id="CHEBI:190135"/>
    </cofactor>
</comment>
<evidence type="ECO:0000256" key="6">
    <source>
        <dbReference type="ARBA" id="ARBA00034078"/>
    </source>
</evidence>
<dbReference type="SUPFAM" id="SSF52833">
    <property type="entry name" value="Thioredoxin-like"/>
    <property type="match status" value="1"/>
</dbReference>
<evidence type="ECO:0000313" key="9">
    <source>
        <dbReference type="Proteomes" id="UP000323521"/>
    </source>
</evidence>
<evidence type="ECO:0000313" key="8">
    <source>
        <dbReference type="EMBL" id="ATW23663.1"/>
    </source>
</evidence>
<dbReference type="Gene3D" id="3.40.30.10">
    <property type="entry name" value="Glutaredoxin"/>
    <property type="match status" value="1"/>
</dbReference>
<comment type="cofactor">
    <cofactor evidence="7">
        <name>[2Fe-2S] cluster</name>
        <dbReference type="ChEBI" id="CHEBI:190135"/>
    </cofactor>
    <text evidence="7">Binds 1 [2Fe-2S] cluster.</text>
</comment>
<feature type="binding site" evidence="7">
    <location>
        <position position="115"/>
    </location>
    <ligand>
        <name>[2Fe-2S] cluster</name>
        <dbReference type="ChEBI" id="CHEBI:190135"/>
    </ligand>
</feature>
<accession>A0A3G1KMH8</accession>
<evidence type="ECO:0000256" key="3">
    <source>
        <dbReference type="ARBA" id="ARBA00022723"/>
    </source>
</evidence>
<dbReference type="AlphaFoldDB" id="A0A3G1KMH8"/>
<dbReference type="KEGG" id="fwa:DCMF_01605"/>
<dbReference type="RefSeq" id="WP_148132819.1">
    <property type="nucleotide sequence ID" value="NZ_CP017634.1"/>
</dbReference>
<keyword evidence="5 7" id="KW-0411">Iron-sulfur</keyword>